<name>A0A537JU39_9BACT</name>
<feature type="domain" description="NIF system FeS cluster assembly NifU C-terminal" evidence="2">
    <location>
        <begin position="13"/>
        <end position="69"/>
    </location>
</feature>
<evidence type="ECO:0000313" key="3">
    <source>
        <dbReference type="EMBL" id="TMI87055.1"/>
    </source>
</evidence>
<reference evidence="3 4" key="1">
    <citation type="journal article" date="2019" name="Nat. Microbiol.">
        <title>Mediterranean grassland soil C-N compound turnover is dependent on rainfall and depth, and is mediated by genomically divergent microorganisms.</title>
        <authorList>
            <person name="Diamond S."/>
            <person name="Andeer P.F."/>
            <person name="Li Z."/>
            <person name="Crits-Christoph A."/>
            <person name="Burstein D."/>
            <person name="Anantharaman K."/>
            <person name="Lane K.R."/>
            <person name="Thomas B.C."/>
            <person name="Pan C."/>
            <person name="Northen T.R."/>
            <person name="Banfield J.F."/>
        </authorList>
    </citation>
    <scope>NUCLEOTIDE SEQUENCE [LARGE SCALE GENOMIC DNA]</scope>
    <source>
        <strain evidence="3">NP_3</strain>
    </source>
</reference>
<evidence type="ECO:0000259" key="2">
    <source>
        <dbReference type="Pfam" id="PF01106"/>
    </source>
</evidence>
<dbReference type="InterPro" id="IPR001075">
    <property type="entry name" value="NIF_FeS_clus_asmbl_NifU_C"/>
</dbReference>
<protein>
    <submittedName>
        <fullName evidence="3">NifU family protein</fullName>
    </submittedName>
</protein>
<dbReference type="GO" id="GO:0016226">
    <property type="term" value="P:iron-sulfur cluster assembly"/>
    <property type="evidence" value="ECO:0007669"/>
    <property type="project" value="InterPro"/>
</dbReference>
<evidence type="ECO:0000256" key="1">
    <source>
        <dbReference type="ARBA" id="ARBA00049958"/>
    </source>
</evidence>
<sequence>MDAPDGETLWREIEAKLDGRIRPVLQVHGGDLTLLTVADGVVGVRFEGACVGCPLRPVTMAVTIGPALRAIAGVEGVQAEGVRMSQASAARLAAALRDAPPGPGL</sequence>
<dbReference type="AlphaFoldDB" id="A0A537JU39"/>
<comment type="caution">
    <text evidence="3">The sequence shown here is derived from an EMBL/GenBank/DDBJ whole genome shotgun (WGS) entry which is preliminary data.</text>
</comment>
<gene>
    <name evidence="3" type="ORF">E6H00_16865</name>
</gene>
<dbReference type="GO" id="GO:0051536">
    <property type="term" value="F:iron-sulfur cluster binding"/>
    <property type="evidence" value="ECO:0007669"/>
    <property type="project" value="InterPro"/>
</dbReference>
<comment type="function">
    <text evidence="1">May be involved in the formation or repair of [Fe-S] clusters present in iron-sulfur proteins.</text>
</comment>
<dbReference type="SUPFAM" id="SSF117916">
    <property type="entry name" value="Fe-S cluster assembly (FSCA) domain-like"/>
    <property type="match status" value="1"/>
</dbReference>
<dbReference type="InterPro" id="IPR034904">
    <property type="entry name" value="FSCA_dom_sf"/>
</dbReference>
<dbReference type="GO" id="GO:0005506">
    <property type="term" value="F:iron ion binding"/>
    <property type="evidence" value="ECO:0007669"/>
    <property type="project" value="InterPro"/>
</dbReference>
<evidence type="ECO:0000313" key="4">
    <source>
        <dbReference type="Proteomes" id="UP000318509"/>
    </source>
</evidence>
<dbReference type="Gene3D" id="3.30.300.130">
    <property type="entry name" value="Fe-S cluster assembly (FSCA)"/>
    <property type="match status" value="1"/>
</dbReference>
<organism evidence="3 4">
    <name type="scientific">Candidatus Segetimicrobium genomatis</name>
    <dbReference type="NCBI Taxonomy" id="2569760"/>
    <lineage>
        <taxon>Bacteria</taxon>
        <taxon>Bacillati</taxon>
        <taxon>Candidatus Sysuimicrobiota</taxon>
        <taxon>Candidatus Sysuimicrobiia</taxon>
        <taxon>Candidatus Sysuimicrobiales</taxon>
        <taxon>Candidatus Segetimicrobiaceae</taxon>
        <taxon>Candidatus Segetimicrobium</taxon>
    </lineage>
</organism>
<accession>A0A537JU39</accession>
<dbReference type="Pfam" id="PF01106">
    <property type="entry name" value="NifU"/>
    <property type="match status" value="1"/>
</dbReference>
<proteinExistence type="predicted"/>
<dbReference type="Proteomes" id="UP000318509">
    <property type="component" value="Unassembled WGS sequence"/>
</dbReference>
<dbReference type="EMBL" id="VBAK01000168">
    <property type="protein sequence ID" value="TMI87055.1"/>
    <property type="molecule type" value="Genomic_DNA"/>
</dbReference>